<dbReference type="EMBL" id="JARJLR010000042">
    <property type="protein sequence ID" value="MDF3840477.1"/>
    <property type="molecule type" value="Genomic_DNA"/>
</dbReference>
<evidence type="ECO:0000313" key="1">
    <source>
        <dbReference type="EMBL" id="MDF3840477.1"/>
    </source>
</evidence>
<keyword evidence="1" id="KW-0378">Hydrolase</keyword>
<sequence length="336" mass="36606">MNKQAPQLHREVSTALCFELSAEVPEWVEVLPPGPTVTGRDGRQWTYDPHQVIAATTDHAAGADLPFDYLHATELKAPLGEKAPASGWAKEYRINERGALEARVEWTAAGHNAIQAREYRYVSPVFMYDSSGRIDRFSSFALVTKPNLIIKALNAEGAPSQPPEVNAMDLAAILAALGLPDTATAEDAVGAINKLLGDKEALQSAANSEKVPSLDKYVPRQDFSAMERRALNAEQLLAQQKKDDLEKAINAEIEAALTARKITPATKDYHLAACREDGGLERFRDFVKAAPPVTDPVVPDGEYKGGQKALNAEEQAAAKAFGWTEEQYIEKTKGVK</sequence>
<accession>A0AAW6P1Q5</accession>
<dbReference type="AlphaFoldDB" id="A0AAW6P1Q5"/>
<comment type="caution">
    <text evidence="1">The sequence shown here is derived from an EMBL/GenBank/DDBJ whole genome shotgun (WGS) entry which is preliminary data.</text>
</comment>
<name>A0AAW6P1Q5_9PSED</name>
<dbReference type="RefSeq" id="WP_276213650.1">
    <property type="nucleotide sequence ID" value="NZ_CP141948.1"/>
</dbReference>
<dbReference type="InterPro" id="IPR012106">
    <property type="entry name" value="Phage_Mu_Gp1"/>
</dbReference>
<gene>
    <name evidence="1" type="ORF">P3W55_02000</name>
</gene>
<reference evidence="1" key="1">
    <citation type="submission" date="2023-03" db="EMBL/GenBank/DDBJ databases">
        <title>Draft assemblies of triclosan tolerant bacteria isolated from returned activated sludge.</title>
        <authorList>
            <person name="Van Hamelsveld S."/>
        </authorList>
    </citation>
    <scope>NUCLEOTIDE SEQUENCE</scope>
    <source>
        <strain evidence="1">GW210015_S63</strain>
    </source>
</reference>
<dbReference type="GO" id="GO:0006508">
    <property type="term" value="P:proteolysis"/>
    <property type="evidence" value="ECO:0007669"/>
    <property type="project" value="UniProtKB-KW"/>
</dbReference>
<dbReference type="GO" id="GO:0008233">
    <property type="term" value="F:peptidase activity"/>
    <property type="evidence" value="ECO:0007669"/>
    <property type="project" value="UniProtKB-KW"/>
</dbReference>
<dbReference type="PIRSF" id="PIRSF016624">
    <property type="entry name" value="Mu_prophg_I"/>
    <property type="match status" value="1"/>
</dbReference>
<proteinExistence type="predicted"/>
<keyword evidence="1" id="KW-0645">Protease</keyword>
<evidence type="ECO:0000313" key="2">
    <source>
        <dbReference type="Proteomes" id="UP001220662"/>
    </source>
</evidence>
<dbReference type="Pfam" id="PF10123">
    <property type="entry name" value="Mu-like_Pro"/>
    <property type="match status" value="1"/>
</dbReference>
<dbReference type="Proteomes" id="UP001220662">
    <property type="component" value="Unassembled WGS sequence"/>
</dbReference>
<protein>
    <submittedName>
        <fullName evidence="1">Phage protease</fullName>
    </submittedName>
</protein>
<organism evidence="1 2">
    <name type="scientific">Pseudomonas citronellolis</name>
    <dbReference type="NCBI Taxonomy" id="53408"/>
    <lineage>
        <taxon>Bacteria</taxon>
        <taxon>Pseudomonadati</taxon>
        <taxon>Pseudomonadota</taxon>
        <taxon>Gammaproteobacteria</taxon>
        <taxon>Pseudomonadales</taxon>
        <taxon>Pseudomonadaceae</taxon>
        <taxon>Pseudomonas</taxon>
    </lineage>
</organism>